<protein>
    <recommendedName>
        <fullName evidence="3">GTP-binding protein</fullName>
    </recommendedName>
</protein>
<dbReference type="KEGG" id="pfd:PFDG_03773"/>
<accession>A0A0L7M7L1</accession>
<evidence type="ECO:0000313" key="2">
    <source>
        <dbReference type="Proteomes" id="UP000054282"/>
    </source>
</evidence>
<dbReference type="EMBL" id="GG701795">
    <property type="protein sequence ID" value="KOB88852.1"/>
    <property type="molecule type" value="Genomic_DNA"/>
</dbReference>
<gene>
    <name evidence="1" type="ORF">PFDG_03773</name>
</gene>
<evidence type="ECO:0000313" key="1">
    <source>
        <dbReference type="EMBL" id="KOB88852.1"/>
    </source>
</evidence>
<name>A0A0L7M7L1_PLAF4</name>
<dbReference type="OrthoDB" id="391988at2759"/>
<sequence>MLITKNIPFQIIITKIDKLKGNELHNLMIKILSVIDNYKKKVKVYNDNKHKNKNYNNVNYEICDFNINEYIHNVSSLKYFGIQELRANISLIALDNMSSKNKKQK</sequence>
<dbReference type="Proteomes" id="UP000054282">
    <property type="component" value="Unassembled WGS sequence"/>
</dbReference>
<reference evidence="2" key="1">
    <citation type="submission" date="2006-09" db="EMBL/GenBank/DDBJ databases">
        <title>Annotation of Plasmodium falciparum Dd2.</title>
        <authorList>
            <consortium name="The Broad Institute Genome Sequencing Platform"/>
            <person name="Volkman S.K."/>
            <person name="Neafsey D.E."/>
            <person name="Dash A.P."/>
            <person name="Chitnis C.E."/>
            <person name="Hartl D.L."/>
            <person name="Young S.K."/>
            <person name="Zeng Q."/>
            <person name="Koehrsen M."/>
            <person name="Alvarado L."/>
            <person name="Berlin A."/>
            <person name="Borenstein D."/>
            <person name="Chapman S.B."/>
            <person name="Chen Z."/>
            <person name="Engels R."/>
            <person name="Freedman E."/>
            <person name="Gellesch M."/>
            <person name="Goldberg J."/>
            <person name="Griggs A."/>
            <person name="Gujja S."/>
            <person name="Heilman E.R."/>
            <person name="Heiman D.I."/>
            <person name="Howarth C."/>
            <person name="Jen D."/>
            <person name="Larson L."/>
            <person name="Mehta T."/>
            <person name="Neiman D."/>
            <person name="Park D."/>
            <person name="Pearson M."/>
            <person name="Roberts A."/>
            <person name="Saif S."/>
            <person name="Shea T."/>
            <person name="Shenoy N."/>
            <person name="Sisk P."/>
            <person name="Stolte C."/>
            <person name="Sykes S."/>
            <person name="Walk T."/>
            <person name="White J."/>
            <person name="Yandava C."/>
            <person name="Haas B."/>
            <person name="Henn M.R."/>
            <person name="Nusbaum C."/>
            <person name="Birren B."/>
        </authorList>
    </citation>
    <scope>NUCLEOTIDE SEQUENCE [LARGE SCALE GENOMIC DNA]</scope>
</reference>
<evidence type="ECO:0008006" key="3">
    <source>
        <dbReference type="Google" id="ProtNLM"/>
    </source>
</evidence>
<reference evidence="2" key="2">
    <citation type="submission" date="2006-09" db="EMBL/GenBank/DDBJ databases">
        <title>The genome sequence of Plasmodium falciparum Dd2.</title>
        <authorList>
            <consortium name="The Broad Institute Genome Sequencing Platform"/>
            <person name="Birren B."/>
            <person name="Lander E."/>
            <person name="Galagan J."/>
            <person name="Nusbaum C."/>
            <person name="Devon K."/>
            <person name="Henn M."/>
            <person name="Jaffe D."/>
            <person name="Butler J."/>
            <person name="Alvarez P."/>
            <person name="Gnerre S."/>
            <person name="Grabherr M."/>
            <person name="Kleber M."/>
            <person name="Mauceli E."/>
            <person name="Brockman W."/>
            <person name="MacCallum I.A."/>
            <person name="Rounsley S."/>
            <person name="Young S."/>
            <person name="LaButti K."/>
            <person name="Pushparaj V."/>
            <person name="DeCaprio D."/>
            <person name="Crawford M."/>
            <person name="Koehrsen M."/>
            <person name="Engels R."/>
            <person name="Montgomery P."/>
            <person name="Pearson M."/>
            <person name="Howarth C."/>
            <person name="Larson L."/>
            <person name="Luoma S."/>
            <person name="White J."/>
            <person name="Kodira C."/>
            <person name="Zeng Q."/>
            <person name="O'Leary S."/>
            <person name="Yandava C."/>
            <person name="Alvarado L."/>
            <person name="Wirth D."/>
            <person name="Volkman S."/>
            <person name="Hartl D."/>
        </authorList>
    </citation>
    <scope>NUCLEOTIDE SEQUENCE [LARGE SCALE GENOMIC DNA]</scope>
</reference>
<proteinExistence type="predicted"/>
<organism evidence="1 2">
    <name type="scientific">Plasmodium falciparum (isolate Dd2)</name>
    <dbReference type="NCBI Taxonomy" id="57267"/>
    <lineage>
        <taxon>Eukaryota</taxon>
        <taxon>Sar</taxon>
        <taxon>Alveolata</taxon>
        <taxon>Apicomplexa</taxon>
        <taxon>Aconoidasida</taxon>
        <taxon>Haemosporida</taxon>
        <taxon>Plasmodiidae</taxon>
        <taxon>Plasmodium</taxon>
        <taxon>Plasmodium (Laverania)</taxon>
    </lineage>
</organism>
<dbReference type="AlphaFoldDB" id="A0A0L7M7L1"/>